<evidence type="ECO:0000313" key="1">
    <source>
        <dbReference type="EMBL" id="AOT62408.1"/>
    </source>
</evidence>
<dbReference type="InterPro" id="IPR033457">
    <property type="entry name" value="DUF5133"/>
</dbReference>
<dbReference type="Pfam" id="PF17196">
    <property type="entry name" value="DUF5133"/>
    <property type="match status" value="1"/>
</dbReference>
<dbReference type="KEGG" id="srn:A4G23_05304"/>
<organism evidence="1 2">
    <name type="scientific">Streptomyces rubrolavendulae</name>
    <dbReference type="NCBI Taxonomy" id="285473"/>
    <lineage>
        <taxon>Bacteria</taxon>
        <taxon>Bacillati</taxon>
        <taxon>Actinomycetota</taxon>
        <taxon>Actinomycetes</taxon>
        <taxon>Kitasatosporales</taxon>
        <taxon>Streptomycetaceae</taxon>
        <taxon>Streptomyces</taxon>
    </lineage>
</organism>
<dbReference type="STRING" id="285473.A4G23_05304"/>
<evidence type="ECO:0008006" key="3">
    <source>
        <dbReference type="Google" id="ProtNLM"/>
    </source>
</evidence>
<dbReference type="PATRIC" id="fig|285473.5.peg.5590"/>
<gene>
    <name evidence="1" type="ORF">A4G23_05304</name>
</gene>
<sequence>MLMAHPAVLTKLVEEYTALSKLDARNGGPQVRQRLEDVAYTLCVSTGTRDIDAALVAARHRLPGARPEDDSLLTAPSVVPAQGAPVPAPGGAEAAGVTGAAGAVGAAGTVGAERAGIPVG</sequence>
<keyword evidence="2" id="KW-1185">Reference proteome</keyword>
<name>A0A1D8GAF2_9ACTN</name>
<proteinExistence type="predicted"/>
<evidence type="ECO:0000313" key="2">
    <source>
        <dbReference type="Proteomes" id="UP000095349"/>
    </source>
</evidence>
<dbReference type="Proteomes" id="UP000095349">
    <property type="component" value="Chromosome"/>
</dbReference>
<protein>
    <recommendedName>
        <fullName evidence="3">DUF5133 domain-containing protein</fullName>
    </recommendedName>
</protein>
<dbReference type="AlphaFoldDB" id="A0A1D8GAF2"/>
<accession>A0A1D8GAF2</accession>
<dbReference type="EMBL" id="CP017316">
    <property type="protein sequence ID" value="AOT62408.1"/>
    <property type="molecule type" value="Genomic_DNA"/>
</dbReference>
<reference evidence="1 2" key="1">
    <citation type="submission" date="2016-09" db="EMBL/GenBank/DDBJ databases">
        <title>Streptomyces rubrolavendulae MJM4426 Genome sequencing and assembly.</title>
        <authorList>
            <person name="Kim J.-G."/>
        </authorList>
    </citation>
    <scope>NUCLEOTIDE SEQUENCE [LARGE SCALE GENOMIC DNA]</scope>
    <source>
        <strain evidence="1 2">MJM4426</strain>
    </source>
</reference>